<feature type="transmembrane region" description="Helical" evidence="1">
    <location>
        <begin position="227"/>
        <end position="243"/>
    </location>
</feature>
<feature type="transmembrane region" description="Helical" evidence="1">
    <location>
        <begin position="23"/>
        <end position="42"/>
    </location>
</feature>
<reference evidence="2 3" key="1">
    <citation type="submission" date="2024-10" db="EMBL/GenBank/DDBJ databases">
        <title>The Natural Products Discovery Center: Release of the First 8490 Sequenced Strains for Exploring Actinobacteria Biosynthetic Diversity.</title>
        <authorList>
            <person name="Kalkreuter E."/>
            <person name="Kautsar S.A."/>
            <person name="Yang D."/>
            <person name="Bader C.D."/>
            <person name="Teijaro C.N."/>
            <person name="Fluegel L."/>
            <person name="Davis C.M."/>
            <person name="Simpson J.R."/>
            <person name="Lauterbach L."/>
            <person name="Steele A.D."/>
            <person name="Gui C."/>
            <person name="Meng S."/>
            <person name="Li G."/>
            <person name="Viehrig K."/>
            <person name="Ye F."/>
            <person name="Su P."/>
            <person name="Kiefer A.F."/>
            <person name="Nichols A."/>
            <person name="Cepeda A.J."/>
            <person name="Yan W."/>
            <person name="Fan B."/>
            <person name="Jiang Y."/>
            <person name="Adhikari A."/>
            <person name="Zheng C.-J."/>
            <person name="Schuster L."/>
            <person name="Cowan T.M."/>
            <person name="Smanski M.J."/>
            <person name="Chevrette M.G."/>
            <person name="De Carvalho L.P.S."/>
            <person name="Shen B."/>
        </authorList>
    </citation>
    <scope>NUCLEOTIDE SEQUENCE [LARGE SCALE GENOMIC DNA]</scope>
    <source>
        <strain evidence="2 3">NPDC049639</strain>
    </source>
</reference>
<evidence type="ECO:0000256" key="1">
    <source>
        <dbReference type="SAM" id="Phobius"/>
    </source>
</evidence>
<name>A0ABW8ASR2_9ACTN</name>
<dbReference type="Pfam" id="PF04240">
    <property type="entry name" value="Caroten_synth"/>
    <property type="match status" value="1"/>
</dbReference>
<proteinExistence type="predicted"/>
<dbReference type="PANTHER" id="PTHR39419">
    <property type="entry name" value="SLL0814 PROTEIN"/>
    <property type="match status" value="1"/>
</dbReference>
<keyword evidence="1" id="KW-1133">Transmembrane helix</keyword>
<feature type="transmembrane region" description="Helical" evidence="1">
    <location>
        <begin position="54"/>
        <end position="73"/>
    </location>
</feature>
<dbReference type="Proteomes" id="UP001612915">
    <property type="component" value="Unassembled WGS sequence"/>
</dbReference>
<dbReference type="PANTHER" id="PTHR39419:SF1">
    <property type="entry name" value="SLL0814 PROTEIN"/>
    <property type="match status" value="1"/>
</dbReference>
<gene>
    <name evidence="2" type="ORF">ACIB24_20435</name>
</gene>
<feature type="transmembrane region" description="Helical" evidence="1">
    <location>
        <begin position="93"/>
        <end position="115"/>
    </location>
</feature>
<dbReference type="InterPro" id="IPR007354">
    <property type="entry name" value="CruF-like"/>
</dbReference>
<accession>A0ABW8ASR2</accession>
<keyword evidence="1" id="KW-0812">Transmembrane</keyword>
<dbReference type="EMBL" id="JBITLV010000007">
    <property type="protein sequence ID" value="MFI7589439.1"/>
    <property type="molecule type" value="Genomic_DNA"/>
</dbReference>
<comment type="caution">
    <text evidence="2">The sequence shown here is derived from an EMBL/GenBank/DDBJ whole genome shotgun (WGS) entry which is preliminary data.</text>
</comment>
<evidence type="ECO:0000313" key="2">
    <source>
        <dbReference type="EMBL" id="MFI7589439.1"/>
    </source>
</evidence>
<sequence>MTSAALAVAGVVAQIAYPLLSGPALTAATVAGVVLFAAAGLAHATSVAGLTRAAAVFALAWVATGLVEAVGVTSGLPFGAYEYAGDGRLGPQLLGVPVLVPVAWSMLAYPALLLARRLGTGRAARALLGGGTLTGWDLFLDPQMVAAGHWRWLSISGGAHGLPGVADVPVTNYLGWFAVGSALTLALDAVLPENPSATGDLAPALVLGWTWLGSTVGNLTFFDRPAVAAYGFVGLGLFVLPYLRSLTPGPQARALAEVTR</sequence>
<evidence type="ECO:0000313" key="3">
    <source>
        <dbReference type="Proteomes" id="UP001612915"/>
    </source>
</evidence>
<dbReference type="RefSeq" id="WP_398284029.1">
    <property type="nucleotide sequence ID" value="NZ_JBITLV010000007.1"/>
</dbReference>
<protein>
    <submittedName>
        <fullName evidence="2">Carotenoid biosynthesis protein</fullName>
    </submittedName>
</protein>
<organism evidence="2 3">
    <name type="scientific">Spongisporangium articulatum</name>
    <dbReference type="NCBI Taxonomy" id="3362603"/>
    <lineage>
        <taxon>Bacteria</taxon>
        <taxon>Bacillati</taxon>
        <taxon>Actinomycetota</taxon>
        <taxon>Actinomycetes</taxon>
        <taxon>Kineosporiales</taxon>
        <taxon>Kineosporiaceae</taxon>
        <taxon>Spongisporangium</taxon>
    </lineage>
</organism>
<keyword evidence="1" id="KW-0472">Membrane</keyword>
<keyword evidence="3" id="KW-1185">Reference proteome</keyword>